<dbReference type="PROSITE" id="PS51898">
    <property type="entry name" value="TYR_RECOMBINASE"/>
    <property type="match status" value="1"/>
</dbReference>
<evidence type="ECO:0000259" key="5">
    <source>
        <dbReference type="PROSITE" id="PS51898"/>
    </source>
</evidence>
<dbReference type="GO" id="GO:0003677">
    <property type="term" value="F:DNA binding"/>
    <property type="evidence" value="ECO:0007669"/>
    <property type="project" value="UniProtKB-UniRule"/>
</dbReference>
<evidence type="ECO:0000256" key="3">
    <source>
        <dbReference type="ARBA" id="ARBA00023172"/>
    </source>
</evidence>
<feature type="domain" description="Tyr recombinase" evidence="5">
    <location>
        <begin position="201"/>
        <end position="399"/>
    </location>
</feature>
<dbReference type="CDD" id="cd01189">
    <property type="entry name" value="INT_ICEBs1_C_like"/>
    <property type="match status" value="1"/>
</dbReference>
<evidence type="ECO:0000256" key="2">
    <source>
        <dbReference type="ARBA" id="ARBA00023125"/>
    </source>
</evidence>
<evidence type="ECO:0000256" key="1">
    <source>
        <dbReference type="ARBA" id="ARBA00022908"/>
    </source>
</evidence>
<evidence type="ECO:0000256" key="4">
    <source>
        <dbReference type="PROSITE-ProRule" id="PRU01248"/>
    </source>
</evidence>
<feature type="domain" description="Core-binding (CB)" evidence="6">
    <location>
        <begin position="65"/>
        <end position="176"/>
    </location>
</feature>
<name>A0A7Y6MFA5_9ACTN</name>
<dbReference type="Pfam" id="PF00589">
    <property type="entry name" value="Phage_integrase"/>
    <property type="match status" value="1"/>
</dbReference>
<dbReference type="InterPro" id="IPR002104">
    <property type="entry name" value="Integrase_catalytic"/>
</dbReference>
<dbReference type="Gene3D" id="1.10.443.10">
    <property type="entry name" value="Intergrase catalytic core"/>
    <property type="match status" value="1"/>
</dbReference>
<dbReference type="InterPro" id="IPR013762">
    <property type="entry name" value="Integrase-like_cat_sf"/>
</dbReference>
<evidence type="ECO:0000313" key="8">
    <source>
        <dbReference type="Proteomes" id="UP000546126"/>
    </source>
</evidence>
<proteinExistence type="predicted"/>
<organism evidence="7 8">
    <name type="scientific">Nonomuraea rhodomycinica</name>
    <dbReference type="NCBI Taxonomy" id="1712872"/>
    <lineage>
        <taxon>Bacteria</taxon>
        <taxon>Bacillati</taxon>
        <taxon>Actinomycetota</taxon>
        <taxon>Actinomycetes</taxon>
        <taxon>Streptosporangiales</taxon>
        <taxon>Streptosporangiaceae</taxon>
        <taxon>Nonomuraea</taxon>
    </lineage>
</organism>
<dbReference type="PANTHER" id="PTHR30349">
    <property type="entry name" value="PHAGE INTEGRASE-RELATED"/>
    <property type="match status" value="1"/>
</dbReference>
<keyword evidence="3" id="KW-0233">DNA recombination</keyword>
<sequence>MSKRSNGEGSIFPYKGGWAGYVWVTTPAGKRTRKWAYGKTREETHEKWLKLHDQARSGPVATRHETVAAFLKRWLAEVVEPNREPTTYVAYEPLVRLYIIPGLGRKRLDKLTVRDVQAWLNTLPTLCTCCDQKKDHKRPEAKRRCCAIGKCCKGYPARFTIIGIRRTLRAALGHAIREELISKNVAALTTLPSASKTKKKRQQVVWSVDEARRFLEHVQDDPLYAAYVLVLVLGLRRGEVLGLAWDCVDLDAEELHIARQLTRVGGQLLHRDKTKTDDSSASLPLLGLCVSALKLRRELQDQAREKAGDKWKDSDLVFTTRYGTPIEPRNLNRAFEAHCKNAGVPRIRFHDTRHTCASLLAALDVHPRVAMRILRHSQISVTMNVYTQIPSPETRKALDRLAQSLGTGEQGE</sequence>
<dbReference type="PROSITE" id="PS51900">
    <property type="entry name" value="CB"/>
    <property type="match status" value="1"/>
</dbReference>
<comment type="caution">
    <text evidence="7">The sequence shown here is derived from an EMBL/GenBank/DDBJ whole genome shotgun (WGS) entry which is preliminary data.</text>
</comment>
<dbReference type="Gene3D" id="1.10.150.130">
    <property type="match status" value="1"/>
</dbReference>
<accession>A0A7Y6MFA5</accession>
<dbReference type="InterPro" id="IPR004107">
    <property type="entry name" value="Integrase_SAM-like_N"/>
</dbReference>
<dbReference type="AlphaFoldDB" id="A0A7Y6MFA5"/>
<dbReference type="GO" id="GO:0015074">
    <property type="term" value="P:DNA integration"/>
    <property type="evidence" value="ECO:0007669"/>
    <property type="project" value="UniProtKB-KW"/>
</dbReference>
<keyword evidence="2 4" id="KW-0238">DNA-binding</keyword>
<evidence type="ECO:0000313" key="7">
    <source>
        <dbReference type="EMBL" id="NUW45782.1"/>
    </source>
</evidence>
<keyword evidence="1" id="KW-0229">DNA integration</keyword>
<dbReference type="GO" id="GO:0006310">
    <property type="term" value="P:DNA recombination"/>
    <property type="evidence" value="ECO:0007669"/>
    <property type="project" value="UniProtKB-KW"/>
</dbReference>
<dbReference type="InterPro" id="IPR044068">
    <property type="entry name" value="CB"/>
</dbReference>
<dbReference type="Pfam" id="PF14659">
    <property type="entry name" value="Phage_int_SAM_3"/>
    <property type="match status" value="1"/>
</dbReference>
<dbReference type="InterPro" id="IPR011010">
    <property type="entry name" value="DNA_brk_join_enz"/>
</dbReference>
<dbReference type="RefSeq" id="WP_175605249.1">
    <property type="nucleotide sequence ID" value="NZ_JABWGO010000013.1"/>
</dbReference>
<dbReference type="InterPro" id="IPR010998">
    <property type="entry name" value="Integrase_recombinase_N"/>
</dbReference>
<keyword evidence="8" id="KW-1185">Reference proteome</keyword>
<gene>
    <name evidence="7" type="ORF">HT134_37555</name>
</gene>
<protein>
    <submittedName>
        <fullName evidence="7">Site-specific integrase</fullName>
    </submittedName>
</protein>
<dbReference type="SUPFAM" id="SSF56349">
    <property type="entry name" value="DNA breaking-rejoining enzymes"/>
    <property type="match status" value="1"/>
</dbReference>
<dbReference type="InterPro" id="IPR050090">
    <property type="entry name" value="Tyrosine_recombinase_XerCD"/>
</dbReference>
<evidence type="ECO:0000259" key="6">
    <source>
        <dbReference type="PROSITE" id="PS51900"/>
    </source>
</evidence>
<dbReference type="PANTHER" id="PTHR30349:SF91">
    <property type="entry name" value="INTA PROTEIN"/>
    <property type="match status" value="1"/>
</dbReference>
<dbReference type="Proteomes" id="UP000546126">
    <property type="component" value="Unassembled WGS sequence"/>
</dbReference>
<reference evidence="7 8" key="1">
    <citation type="submission" date="2020-06" db="EMBL/GenBank/DDBJ databases">
        <authorList>
            <person name="Chanama M."/>
        </authorList>
    </citation>
    <scope>NUCLEOTIDE SEQUENCE [LARGE SCALE GENOMIC DNA]</scope>
    <source>
        <strain evidence="7 8">TBRC6557</strain>
    </source>
</reference>
<dbReference type="EMBL" id="JABWGO010000013">
    <property type="protein sequence ID" value="NUW45782.1"/>
    <property type="molecule type" value="Genomic_DNA"/>
</dbReference>